<evidence type="ECO:0000313" key="2">
    <source>
        <dbReference type="Proteomes" id="UP001597357"/>
    </source>
</evidence>
<name>A0ABW5SJB9_9FLAO</name>
<organism evidence="1 2">
    <name type="scientific">Mesonia sediminis</name>
    <dbReference type="NCBI Taxonomy" id="1703946"/>
    <lineage>
        <taxon>Bacteria</taxon>
        <taxon>Pseudomonadati</taxon>
        <taxon>Bacteroidota</taxon>
        <taxon>Flavobacteriia</taxon>
        <taxon>Flavobacteriales</taxon>
        <taxon>Flavobacteriaceae</taxon>
        <taxon>Mesonia</taxon>
    </lineage>
</organism>
<keyword evidence="2" id="KW-1185">Reference proteome</keyword>
<dbReference type="InterPro" id="IPR011256">
    <property type="entry name" value="Reg_factor_effector_dom_sf"/>
</dbReference>
<sequence>MKIFKYIFLLFLVAIIGTSLYVATLDGNFKYTLSQKTKAPGSMAFKQIQNFENWENFVTDSTGSPIVLKPKENIRSTDFIAQFSKFNEISGEIKTIEKQPFSKIKQRMNLNQERNEAEINLDWTIQEIESQTQIQLTLSGKRSFLAKLFGIWRTPSLDKIIADNFDLSLKNLDEYLIREMEKTSISIEGVTQFSGGYYLYASTATKNNSDLIVNKSKKIISQVENYMQRNNLKASGSGITVFNNIDTLNQSVIISAGIPISSRVITLKADDVLTGFMPQKRVLKVTLQGNYKSLEQAWEKAHAYAQQEFLNVDEQAERFLIYVVASDQEENPAQWITELYLPLKEAESGTTTEELQLNEYN</sequence>
<evidence type="ECO:0000313" key="1">
    <source>
        <dbReference type="EMBL" id="MFD2698705.1"/>
    </source>
</evidence>
<proteinExistence type="predicted"/>
<accession>A0ABW5SJB9</accession>
<reference evidence="2" key="1">
    <citation type="journal article" date="2019" name="Int. J. Syst. Evol. Microbiol.">
        <title>The Global Catalogue of Microorganisms (GCM) 10K type strain sequencing project: providing services to taxonomists for standard genome sequencing and annotation.</title>
        <authorList>
            <consortium name="The Broad Institute Genomics Platform"/>
            <consortium name="The Broad Institute Genome Sequencing Center for Infectious Disease"/>
            <person name="Wu L."/>
            <person name="Ma J."/>
        </authorList>
    </citation>
    <scope>NUCLEOTIDE SEQUENCE [LARGE SCALE GENOMIC DNA]</scope>
    <source>
        <strain evidence="2">KCTC 42255</strain>
    </source>
</reference>
<dbReference type="EMBL" id="JBHULZ010000041">
    <property type="protein sequence ID" value="MFD2698705.1"/>
    <property type="molecule type" value="Genomic_DNA"/>
</dbReference>
<evidence type="ECO:0008006" key="3">
    <source>
        <dbReference type="Google" id="ProtNLM"/>
    </source>
</evidence>
<gene>
    <name evidence="1" type="ORF">ACFSQ0_11940</name>
</gene>
<dbReference type="RefSeq" id="WP_379048559.1">
    <property type="nucleotide sequence ID" value="NZ_JBHULZ010000041.1"/>
</dbReference>
<comment type="caution">
    <text evidence="1">The sequence shown here is derived from an EMBL/GenBank/DDBJ whole genome shotgun (WGS) entry which is preliminary data.</text>
</comment>
<dbReference type="Proteomes" id="UP001597357">
    <property type="component" value="Unassembled WGS sequence"/>
</dbReference>
<protein>
    <recommendedName>
        <fullName evidence="3">AraC family transcriptional regulator</fullName>
    </recommendedName>
</protein>
<dbReference type="Gene3D" id="3.20.80.10">
    <property type="entry name" value="Regulatory factor, effector binding domain"/>
    <property type="match status" value="1"/>
</dbReference>